<protein>
    <submittedName>
        <fullName evidence="1">Uncharacterized protein</fullName>
    </submittedName>
</protein>
<keyword evidence="2" id="KW-1185">Reference proteome</keyword>
<evidence type="ECO:0000313" key="2">
    <source>
        <dbReference type="Proteomes" id="UP000530564"/>
    </source>
</evidence>
<dbReference type="EMBL" id="JACIDK010000001">
    <property type="protein sequence ID" value="MBB3889333.1"/>
    <property type="molecule type" value="Genomic_DNA"/>
</dbReference>
<accession>A0A839ZVA6</accession>
<proteinExistence type="predicted"/>
<dbReference type="AlphaFoldDB" id="A0A839ZVA6"/>
<reference evidence="1 2" key="1">
    <citation type="submission" date="2020-08" db="EMBL/GenBank/DDBJ databases">
        <title>Genomic Encyclopedia of Type Strains, Phase IV (KMG-IV): sequencing the most valuable type-strain genomes for metagenomic binning, comparative biology and taxonomic classification.</title>
        <authorList>
            <person name="Goeker M."/>
        </authorList>
    </citation>
    <scope>NUCLEOTIDE SEQUENCE [LARGE SCALE GENOMIC DNA]</scope>
    <source>
        <strain evidence="1 2">DSM 21793</strain>
    </source>
</reference>
<comment type="caution">
    <text evidence="1">The sequence shown here is derived from an EMBL/GenBank/DDBJ whole genome shotgun (WGS) entry which is preliminary data.</text>
</comment>
<sequence>MTWQNGKPMTAAEIEKMHRECAARMHNPAAPATPR</sequence>
<evidence type="ECO:0000313" key="1">
    <source>
        <dbReference type="EMBL" id="MBB3889333.1"/>
    </source>
</evidence>
<organism evidence="1 2">
    <name type="scientific">Phenylobacterium haematophilum</name>
    <dbReference type="NCBI Taxonomy" id="98513"/>
    <lineage>
        <taxon>Bacteria</taxon>
        <taxon>Pseudomonadati</taxon>
        <taxon>Pseudomonadota</taxon>
        <taxon>Alphaproteobacteria</taxon>
        <taxon>Caulobacterales</taxon>
        <taxon>Caulobacteraceae</taxon>
        <taxon>Phenylobacterium</taxon>
    </lineage>
</organism>
<dbReference type="Proteomes" id="UP000530564">
    <property type="component" value="Unassembled WGS sequence"/>
</dbReference>
<gene>
    <name evidence="1" type="ORF">GGQ61_000030</name>
</gene>
<name>A0A839ZVA6_9CAUL</name>